<dbReference type="PROSITE" id="PS00149">
    <property type="entry name" value="SULFATASE_2"/>
    <property type="match status" value="1"/>
</dbReference>
<dbReference type="InterPro" id="IPR024607">
    <property type="entry name" value="Sulfatase_CS"/>
</dbReference>
<dbReference type="Gene3D" id="3.40.720.10">
    <property type="entry name" value="Alkaline Phosphatase, subunit A"/>
    <property type="match status" value="1"/>
</dbReference>
<feature type="domain" description="Sulfatase N-terminal" evidence="6">
    <location>
        <begin position="40"/>
        <end position="445"/>
    </location>
</feature>
<name>A0A1G6LM43_9GAMM</name>
<dbReference type="InterPro" id="IPR050738">
    <property type="entry name" value="Sulfatase"/>
</dbReference>
<reference evidence="8" key="1">
    <citation type="submission" date="2016-09" db="EMBL/GenBank/DDBJ databases">
        <authorList>
            <person name="Varghese N."/>
            <person name="Submissions S."/>
        </authorList>
    </citation>
    <scope>NUCLEOTIDE SEQUENCE [LARGE SCALE GENOMIC DNA]</scope>
    <source>
        <strain evidence="8">ANC 3699</strain>
    </source>
</reference>
<dbReference type="InterPro" id="IPR017850">
    <property type="entry name" value="Alkaline_phosphatase_core_sf"/>
</dbReference>
<keyword evidence="5" id="KW-0732">Signal</keyword>
<dbReference type="Pfam" id="PF00884">
    <property type="entry name" value="Sulfatase"/>
    <property type="match status" value="1"/>
</dbReference>
<dbReference type="GO" id="GO:0004065">
    <property type="term" value="F:arylsulfatase activity"/>
    <property type="evidence" value="ECO:0007669"/>
    <property type="project" value="TreeGrafter"/>
</dbReference>
<protein>
    <submittedName>
        <fullName evidence="7">Arylsulfatase</fullName>
    </submittedName>
</protein>
<dbReference type="OrthoDB" id="9803751at2"/>
<dbReference type="InterPro" id="IPR000917">
    <property type="entry name" value="Sulfatase_N"/>
</dbReference>
<sequence length="557" mass="61865">MYKKTLFLSVSIAFFSLGLSACNDDDNKDNDQHTEAKSQPNVLFIMADDLGYSDIGAFGSEISTPNLDALANAGRLLTDYHTAPTCSPTRSQLLSGTDHHQAGIGSMAELLPAHLQGQPGYEGYLNERSLSLAEVLKDNGYHTYISGKWHLGLTPETNAKARGFERSFTLLQGYDLHFKHTPEGYARNATYTEDGVQVPVSDLPDDFFSTDYYTDKLIGFLESNKASKQPFFAYAAYTAPHWPIQAPSSYREKYKGVYDVGYDVIRNARIAKQKQLGVIPANFTPATPLDTATSLPNNGQWDELTTAQKTDEARRMEIYAGMVENLDHNIGRLIHYLKETGQYDNTLIFFVSDNGAEGNHRALPAGAFDNSYANLGTDQSYYTIGPRWGEVSAAPFHLWKGTAGEGGTTAPAIVKLPKQQSAETAHHGFASVLDVLPTVLDYADIDLPKDQYNGRVINNPSGYSWRNVLENRATTIRPDNFSVADELHGFKYAKQGDWKIAYQANSKLGTGAWELYNLKADRGETQNLAEIYPNKVQELLNIYQKYTEDNGVQEYVQ</sequence>
<dbReference type="PANTHER" id="PTHR42693">
    <property type="entry name" value="ARYLSULFATASE FAMILY MEMBER"/>
    <property type="match status" value="1"/>
</dbReference>
<keyword evidence="3" id="KW-0378">Hydrolase</keyword>
<keyword evidence="2" id="KW-0479">Metal-binding</keyword>
<proteinExistence type="inferred from homology"/>
<dbReference type="CDD" id="cd16025">
    <property type="entry name" value="PAS_like"/>
    <property type="match status" value="1"/>
</dbReference>
<keyword evidence="8" id="KW-1185">Reference proteome</keyword>
<dbReference type="Gene3D" id="3.30.1120.10">
    <property type="match status" value="1"/>
</dbReference>
<dbReference type="GO" id="GO:0046872">
    <property type="term" value="F:metal ion binding"/>
    <property type="evidence" value="ECO:0007669"/>
    <property type="project" value="UniProtKB-KW"/>
</dbReference>
<evidence type="ECO:0000256" key="2">
    <source>
        <dbReference type="ARBA" id="ARBA00022723"/>
    </source>
</evidence>
<keyword evidence="4" id="KW-0106">Calcium</keyword>
<evidence type="ECO:0000256" key="5">
    <source>
        <dbReference type="SAM" id="SignalP"/>
    </source>
</evidence>
<evidence type="ECO:0000256" key="4">
    <source>
        <dbReference type="ARBA" id="ARBA00022837"/>
    </source>
</evidence>
<dbReference type="Proteomes" id="UP000242317">
    <property type="component" value="Unassembled WGS sequence"/>
</dbReference>
<feature type="signal peptide" evidence="5">
    <location>
        <begin position="1"/>
        <end position="21"/>
    </location>
</feature>
<dbReference type="SUPFAM" id="SSF53649">
    <property type="entry name" value="Alkaline phosphatase-like"/>
    <property type="match status" value="1"/>
</dbReference>
<evidence type="ECO:0000256" key="3">
    <source>
        <dbReference type="ARBA" id="ARBA00022801"/>
    </source>
</evidence>
<dbReference type="EMBL" id="FMYK01000005">
    <property type="protein sequence ID" value="SDC44392.1"/>
    <property type="molecule type" value="Genomic_DNA"/>
</dbReference>
<evidence type="ECO:0000313" key="7">
    <source>
        <dbReference type="EMBL" id="SDC44392.1"/>
    </source>
</evidence>
<dbReference type="AlphaFoldDB" id="A0A1G6LM43"/>
<dbReference type="PROSITE" id="PS51257">
    <property type="entry name" value="PROKAR_LIPOPROTEIN"/>
    <property type="match status" value="1"/>
</dbReference>
<gene>
    <name evidence="7" type="ORF">SAMN05421749_105116</name>
</gene>
<evidence type="ECO:0000313" key="8">
    <source>
        <dbReference type="Proteomes" id="UP000242317"/>
    </source>
</evidence>
<feature type="chain" id="PRO_5017313465" evidence="5">
    <location>
        <begin position="22"/>
        <end position="557"/>
    </location>
</feature>
<dbReference type="PANTHER" id="PTHR42693:SF33">
    <property type="entry name" value="ARYLSULFATASE"/>
    <property type="match status" value="1"/>
</dbReference>
<dbReference type="RefSeq" id="WP_092619889.1">
    <property type="nucleotide sequence ID" value="NZ_FMYK01000005.1"/>
</dbReference>
<organism evidence="7 8">
    <name type="scientific">Acinetobacter marinus</name>
    <dbReference type="NCBI Taxonomy" id="281375"/>
    <lineage>
        <taxon>Bacteria</taxon>
        <taxon>Pseudomonadati</taxon>
        <taxon>Pseudomonadota</taxon>
        <taxon>Gammaproteobacteria</taxon>
        <taxon>Moraxellales</taxon>
        <taxon>Moraxellaceae</taxon>
        <taxon>Acinetobacter</taxon>
    </lineage>
</organism>
<accession>A0A1G6LM43</accession>
<evidence type="ECO:0000256" key="1">
    <source>
        <dbReference type="ARBA" id="ARBA00008779"/>
    </source>
</evidence>
<comment type="similarity">
    <text evidence="1">Belongs to the sulfatase family.</text>
</comment>
<evidence type="ECO:0000259" key="6">
    <source>
        <dbReference type="Pfam" id="PF00884"/>
    </source>
</evidence>